<keyword evidence="11 17" id="KW-0269">Exonuclease</keyword>
<dbReference type="InterPro" id="IPR020046">
    <property type="entry name" value="5-3_exonucl_a-hlix_arch_N"/>
</dbReference>
<dbReference type="Pfam" id="PF22619">
    <property type="entry name" value="DNA_polI_exo1"/>
    <property type="match status" value="1"/>
</dbReference>
<sequence>MSAAADTQSTAKVQSTTDSGVRPKLMLIDGNSITYRAFFALPPLSNAQGQFTNAVYGFTQMLLKVLQTEHPTHVAVAFDAGKQTFRHNEYEEYKGTRQKTPSELSEQFPLVRDVLQAFEIPALEVPQYEADDIIGTLAREAEAKGYEVLVVSGDKDLLQLVTDQVNAILTRKGVTDVERYTPQTVFERYELTPRQIIDLKGLMGDSSDNIPGVPGVGEKTAIKLLKEFGTVESVLDHIPDVSGNKLKERLTEHKDKALMSKRLATIYREVPVEVDFNDLEYSGHLTSKVLDVFKKLGFKSLVDKISREIDTSADGSTEGPVRSGESADDGQLNSRAEAAARAPEIPFERITTMAQLEHLWPILRGEVGVIPICDGPDYQTANLVGFSVGMKTACYFISFEGELETTDVKPLWSHEFEKTVFDLKSLVVLLDAHGQTLMPSGNWFDVLVGSYLMNPSDGELTLQNILERELHRSVPACRWDSAEDVEKKSQVAAWLPELKHHIGLGLREQDLDDLFFQVELPLEFVLAKMEVLGFHVNVGRLQNIGSELQKQLEQLTRQIYQHAGVEFNINSPKQLGEILFDKMALPAMKKTKTGYSTSADVLEKLAPYHDIVRDILQFRQLGKLQSTYVEGLLKVIRPETERVHTRFHQALTATGRLSSSEPNLQNIPIRMEEGRKLRLAFEPTYQDWVILSADYSQVELRILAHLSGDEALVQAFRSDADIHTSTASTVFGVPPEEVTPLMRRQAKAVNFGIVYGISDYGLSQNLNITRAEASRFIEDYFAKFPGVANYMKEIVDSAKKLGYVTTLLNRRRYLPDIHSRNFNLRSFAERTAMNTPIQGTAADIIKLAMVRIDEALRESDLRARMLLQVHDELIFECPQTEVEELEAFVHEKMENALTLSVPLKVDVHVGQTWYDAK</sequence>
<dbReference type="FunFam" id="3.40.50.1010:FF:000001">
    <property type="entry name" value="DNA polymerase I"/>
    <property type="match status" value="1"/>
</dbReference>
<dbReference type="Pfam" id="PF00476">
    <property type="entry name" value="DNA_pol_A"/>
    <property type="match status" value="1"/>
</dbReference>
<evidence type="ECO:0000256" key="2">
    <source>
        <dbReference type="ARBA" id="ARBA00011541"/>
    </source>
</evidence>
<evidence type="ECO:0000313" key="22">
    <source>
        <dbReference type="Proteomes" id="UP000050482"/>
    </source>
</evidence>
<gene>
    <name evidence="17" type="primary">polA</name>
    <name evidence="21" type="ORF">AN477_00060</name>
</gene>
<dbReference type="SMART" id="SM00482">
    <property type="entry name" value="POLAc"/>
    <property type="match status" value="1"/>
</dbReference>
<dbReference type="NCBIfam" id="NF004397">
    <property type="entry name" value="PRK05755.1"/>
    <property type="match status" value="1"/>
</dbReference>
<dbReference type="InterPro" id="IPR036279">
    <property type="entry name" value="5-3_exonuclease_C_sf"/>
</dbReference>
<keyword evidence="13 17" id="KW-0238">DNA-binding</keyword>
<evidence type="ECO:0000256" key="9">
    <source>
        <dbReference type="ARBA" id="ARBA00022763"/>
    </source>
</evidence>
<dbReference type="GO" id="GO:0003887">
    <property type="term" value="F:DNA-directed DNA polymerase activity"/>
    <property type="evidence" value="ECO:0007669"/>
    <property type="project" value="UniProtKB-UniRule"/>
</dbReference>
<evidence type="ECO:0000256" key="14">
    <source>
        <dbReference type="ARBA" id="ARBA00023204"/>
    </source>
</evidence>
<comment type="catalytic activity">
    <reaction evidence="15 17">
        <text>DNA(n) + a 2'-deoxyribonucleoside 5'-triphosphate = DNA(n+1) + diphosphate</text>
        <dbReference type="Rhea" id="RHEA:22508"/>
        <dbReference type="Rhea" id="RHEA-COMP:17339"/>
        <dbReference type="Rhea" id="RHEA-COMP:17340"/>
        <dbReference type="ChEBI" id="CHEBI:33019"/>
        <dbReference type="ChEBI" id="CHEBI:61560"/>
        <dbReference type="ChEBI" id="CHEBI:173112"/>
        <dbReference type="EC" id="2.7.7.7"/>
    </reaction>
</comment>
<dbReference type="InterPro" id="IPR001098">
    <property type="entry name" value="DNA-dir_DNA_pol_A_palm_dom"/>
</dbReference>
<comment type="subunit">
    <text evidence="2 17">Single-chain monomer with multiple functions.</text>
</comment>
<feature type="domain" description="5'-3' exonuclease" evidence="19">
    <location>
        <begin position="21"/>
        <end position="282"/>
    </location>
</feature>
<comment type="caution">
    <text evidence="21">The sequence shown here is derived from an EMBL/GenBank/DDBJ whole genome shotgun (WGS) entry which is preliminary data.</text>
</comment>
<evidence type="ECO:0000256" key="12">
    <source>
        <dbReference type="ARBA" id="ARBA00022932"/>
    </source>
</evidence>
<dbReference type="InterPro" id="IPR012337">
    <property type="entry name" value="RNaseH-like_sf"/>
</dbReference>
<evidence type="ECO:0000313" key="21">
    <source>
        <dbReference type="EMBL" id="KPV45807.1"/>
    </source>
</evidence>
<keyword evidence="8" id="KW-0540">Nuclease</keyword>
<evidence type="ECO:0000259" key="19">
    <source>
        <dbReference type="SMART" id="SM00475"/>
    </source>
</evidence>
<keyword evidence="6 17" id="KW-0548">Nucleotidyltransferase</keyword>
<accession>A0A0P9CJH5</accession>
<dbReference type="EC" id="2.7.7.7" evidence="3 16"/>
<evidence type="ECO:0000256" key="4">
    <source>
        <dbReference type="ARBA" id="ARBA00020311"/>
    </source>
</evidence>
<dbReference type="InterPro" id="IPR019760">
    <property type="entry name" value="DNA-dir_DNA_pol_A_CS"/>
</dbReference>
<proteinExistence type="inferred from homology"/>
<dbReference type="SUPFAM" id="SSF56672">
    <property type="entry name" value="DNA/RNA polymerases"/>
    <property type="match status" value="1"/>
</dbReference>
<evidence type="ECO:0000256" key="3">
    <source>
        <dbReference type="ARBA" id="ARBA00012417"/>
    </source>
</evidence>
<dbReference type="NCBIfam" id="TIGR00593">
    <property type="entry name" value="pola"/>
    <property type="match status" value="1"/>
</dbReference>
<dbReference type="PANTHER" id="PTHR10133:SF27">
    <property type="entry name" value="DNA POLYMERASE NU"/>
    <property type="match status" value="1"/>
</dbReference>
<dbReference type="GO" id="GO:0003677">
    <property type="term" value="F:DNA binding"/>
    <property type="evidence" value="ECO:0007669"/>
    <property type="project" value="UniProtKB-UniRule"/>
</dbReference>
<dbReference type="InterPro" id="IPR018320">
    <property type="entry name" value="DNA_polymerase_1"/>
</dbReference>
<dbReference type="Gene3D" id="3.30.420.10">
    <property type="entry name" value="Ribonuclease H-like superfamily/Ribonuclease H"/>
    <property type="match status" value="1"/>
</dbReference>
<feature type="region of interest" description="Disordered" evidence="18">
    <location>
        <begin position="311"/>
        <end position="339"/>
    </location>
</feature>
<keyword evidence="5 17" id="KW-0808">Transferase</keyword>
<dbReference type="InterPro" id="IPR036397">
    <property type="entry name" value="RNaseH_sf"/>
</dbReference>
<evidence type="ECO:0000256" key="7">
    <source>
        <dbReference type="ARBA" id="ARBA00022705"/>
    </source>
</evidence>
<dbReference type="SMART" id="SM00279">
    <property type="entry name" value="HhH2"/>
    <property type="match status" value="1"/>
</dbReference>
<dbReference type="FunFam" id="1.20.1060.10:FF:000001">
    <property type="entry name" value="DNA polymerase I"/>
    <property type="match status" value="1"/>
</dbReference>
<dbReference type="CDD" id="cd09898">
    <property type="entry name" value="H3TH_53EXO"/>
    <property type="match status" value="1"/>
</dbReference>
<dbReference type="SUPFAM" id="SSF47807">
    <property type="entry name" value="5' to 3' exonuclease, C-terminal subdomain"/>
    <property type="match status" value="1"/>
</dbReference>
<feature type="domain" description="DNA-directed DNA polymerase family A palm" evidence="20">
    <location>
        <begin position="674"/>
        <end position="881"/>
    </location>
</feature>
<dbReference type="Pfam" id="PF02739">
    <property type="entry name" value="5_3_exonuc_N"/>
    <property type="match status" value="1"/>
</dbReference>
<dbReference type="PANTHER" id="PTHR10133">
    <property type="entry name" value="DNA POLYMERASE I"/>
    <property type="match status" value="1"/>
</dbReference>
<dbReference type="PRINTS" id="PR00868">
    <property type="entry name" value="DNAPOLI"/>
</dbReference>
<evidence type="ECO:0000256" key="10">
    <source>
        <dbReference type="ARBA" id="ARBA00022801"/>
    </source>
</evidence>
<dbReference type="SUPFAM" id="SSF88723">
    <property type="entry name" value="PIN domain-like"/>
    <property type="match status" value="1"/>
</dbReference>
<dbReference type="FunFam" id="1.10.150.20:FF:000002">
    <property type="entry name" value="DNA polymerase I"/>
    <property type="match status" value="1"/>
</dbReference>
<dbReference type="GO" id="GO:0006302">
    <property type="term" value="P:double-strand break repair"/>
    <property type="evidence" value="ECO:0007669"/>
    <property type="project" value="TreeGrafter"/>
</dbReference>
<keyword evidence="9 17" id="KW-0227">DNA damage</keyword>
<evidence type="ECO:0000256" key="15">
    <source>
        <dbReference type="ARBA" id="ARBA00049244"/>
    </source>
</evidence>
<dbReference type="AlphaFoldDB" id="A0A0P9CJH5"/>
<evidence type="ECO:0000256" key="8">
    <source>
        <dbReference type="ARBA" id="ARBA00022722"/>
    </source>
</evidence>
<dbReference type="OrthoDB" id="9806424at2"/>
<dbReference type="GO" id="GO:0008409">
    <property type="term" value="F:5'-3' exonuclease activity"/>
    <property type="evidence" value="ECO:0007669"/>
    <property type="project" value="UniProtKB-UniRule"/>
</dbReference>
<reference evidence="21 22" key="1">
    <citation type="submission" date="2015-09" db="EMBL/GenBank/DDBJ databases">
        <title>Draft genome sequence of Alicyclobacillus ferrooxydans DSM 22381.</title>
        <authorList>
            <person name="Hemp J."/>
        </authorList>
    </citation>
    <scope>NUCLEOTIDE SEQUENCE [LARGE SCALE GENOMIC DNA]</scope>
    <source>
        <strain evidence="21 22">TC-34</strain>
    </source>
</reference>
<dbReference type="InterPro" id="IPR054690">
    <property type="entry name" value="DNA_polI_exonuclease"/>
</dbReference>
<evidence type="ECO:0000256" key="11">
    <source>
        <dbReference type="ARBA" id="ARBA00022839"/>
    </source>
</evidence>
<comment type="function">
    <text evidence="17">In addition to polymerase activity, this DNA polymerase exhibits 5'-3' exonuclease activity.</text>
</comment>
<dbReference type="Gene3D" id="1.20.1060.10">
    <property type="entry name" value="Taq DNA Polymerase, Chain T, domain 4"/>
    <property type="match status" value="1"/>
</dbReference>
<evidence type="ECO:0000256" key="16">
    <source>
        <dbReference type="NCBIfam" id="TIGR00593"/>
    </source>
</evidence>
<dbReference type="SUPFAM" id="SSF53098">
    <property type="entry name" value="Ribonuclease H-like"/>
    <property type="match status" value="1"/>
</dbReference>
<dbReference type="InterPro" id="IPR002298">
    <property type="entry name" value="DNA_polymerase_A"/>
</dbReference>
<keyword evidence="12 17" id="KW-0239">DNA-directed DNA polymerase</keyword>
<dbReference type="STRING" id="471514.AN477_00060"/>
<dbReference type="PATRIC" id="fig|471514.4.peg.4381"/>
<dbReference type="FunFam" id="1.10.150.20:FF:000003">
    <property type="entry name" value="DNA polymerase I"/>
    <property type="match status" value="1"/>
</dbReference>
<dbReference type="InterPro" id="IPR020045">
    <property type="entry name" value="DNA_polI_H3TH"/>
</dbReference>
<dbReference type="InterPro" id="IPR008918">
    <property type="entry name" value="HhH2"/>
</dbReference>
<dbReference type="GO" id="GO:0006261">
    <property type="term" value="P:DNA-templated DNA replication"/>
    <property type="evidence" value="ECO:0007669"/>
    <property type="project" value="UniProtKB-UniRule"/>
</dbReference>
<evidence type="ECO:0000256" key="18">
    <source>
        <dbReference type="SAM" id="MobiDB-lite"/>
    </source>
</evidence>
<protein>
    <recommendedName>
        <fullName evidence="4 16">DNA polymerase I</fullName>
        <ecNumber evidence="3 16">2.7.7.7</ecNumber>
    </recommendedName>
</protein>
<organism evidence="21 22">
    <name type="scientific">Alicyclobacillus ferrooxydans</name>
    <dbReference type="NCBI Taxonomy" id="471514"/>
    <lineage>
        <taxon>Bacteria</taxon>
        <taxon>Bacillati</taxon>
        <taxon>Bacillota</taxon>
        <taxon>Bacilli</taxon>
        <taxon>Bacillales</taxon>
        <taxon>Alicyclobacillaceae</taxon>
        <taxon>Alicyclobacillus</taxon>
    </lineage>
</organism>
<evidence type="ECO:0000256" key="17">
    <source>
        <dbReference type="RuleBase" id="RU004460"/>
    </source>
</evidence>
<dbReference type="InterPro" id="IPR029060">
    <property type="entry name" value="PIN-like_dom_sf"/>
</dbReference>
<evidence type="ECO:0000259" key="20">
    <source>
        <dbReference type="SMART" id="SM00482"/>
    </source>
</evidence>
<dbReference type="Proteomes" id="UP000050482">
    <property type="component" value="Unassembled WGS sequence"/>
</dbReference>
<dbReference type="SMART" id="SM00475">
    <property type="entry name" value="53EXOc"/>
    <property type="match status" value="1"/>
</dbReference>
<keyword evidence="10 17" id="KW-0378">Hydrolase</keyword>
<dbReference type="PROSITE" id="PS00447">
    <property type="entry name" value="DNA_POLYMERASE_A"/>
    <property type="match status" value="1"/>
</dbReference>
<evidence type="ECO:0000256" key="6">
    <source>
        <dbReference type="ARBA" id="ARBA00022695"/>
    </source>
</evidence>
<evidence type="ECO:0000256" key="13">
    <source>
        <dbReference type="ARBA" id="ARBA00023125"/>
    </source>
</evidence>
<dbReference type="InterPro" id="IPR043502">
    <property type="entry name" value="DNA/RNA_pol_sf"/>
</dbReference>
<evidence type="ECO:0000256" key="1">
    <source>
        <dbReference type="ARBA" id="ARBA00007705"/>
    </source>
</evidence>
<dbReference type="CDD" id="cd06140">
    <property type="entry name" value="DNA_polA_I_Bacillus_like_exo"/>
    <property type="match status" value="1"/>
</dbReference>
<keyword evidence="22" id="KW-1185">Reference proteome</keyword>
<evidence type="ECO:0000256" key="5">
    <source>
        <dbReference type="ARBA" id="ARBA00022679"/>
    </source>
</evidence>
<keyword evidence="7 17" id="KW-0235">DNA replication</keyword>
<dbReference type="Pfam" id="PF01367">
    <property type="entry name" value="5_3_exonuc"/>
    <property type="match status" value="1"/>
</dbReference>
<comment type="similarity">
    <text evidence="1 17">Belongs to the DNA polymerase type-A family.</text>
</comment>
<dbReference type="Gene3D" id="3.40.50.1010">
    <property type="entry name" value="5'-nuclease"/>
    <property type="match status" value="1"/>
</dbReference>
<dbReference type="EMBL" id="LJCO01000002">
    <property type="protein sequence ID" value="KPV45807.1"/>
    <property type="molecule type" value="Genomic_DNA"/>
</dbReference>
<dbReference type="Gene3D" id="3.30.70.370">
    <property type="match status" value="1"/>
</dbReference>
<name>A0A0P9CJH5_9BACL</name>
<dbReference type="CDD" id="cd08637">
    <property type="entry name" value="DNA_pol_A_pol_I_C"/>
    <property type="match status" value="1"/>
</dbReference>
<dbReference type="Gene3D" id="1.10.150.20">
    <property type="entry name" value="5' to 3' exonuclease, C-terminal subdomain"/>
    <property type="match status" value="2"/>
</dbReference>
<keyword evidence="14 17" id="KW-0234">DNA repair</keyword>
<dbReference type="CDD" id="cd09859">
    <property type="entry name" value="PIN_53EXO"/>
    <property type="match status" value="1"/>
</dbReference>
<dbReference type="InterPro" id="IPR002421">
    <property type="entry name" value="5-3_exonuclease"/>
</dbReference>